<name>A0A2V4MXF9_9RHOB</name>
<dbReference type="AlphaFoldDB" id="A0A2V4MXF9"/>
<dbReference type="PANTHER" id="PTHR43135">
    <property type="entry name" value="ALPHA-D-RIBOSE 1-METHYLPHOSPHONATE 5-TRIPHOSPHATE DIPHOSPHATASE"/>
    <property type="match status" value="1"/>
</dbReference>
<keyword evidence="3" id="KW-1185">Reference proteome</keyword>
<dbReference type="NCBIfam" id="NF011987">
    <property type="entry name" value="PRK15446.2-3"/>
    <property type="match status" value="1"/>
</dbReference>
<accession>A0A2V4MXF9</accession>
<dbReference type="Gene3D" id="3.20.20.140">
    <property type="entry name" value="Metal-dependent hydrolases"/>
    <property type="match status" value="1"/>
</dbReference>
<evidence type="ECO:0000313" key="3">
    <source>
        <dbReference type="Proteomes" id="UP000248012"/>
    </source>
</evidence>
<protein>
    <submittedName>
        <fullName evidence="2">Alpha-D-ribose 1-methylphosphonate 5-triphosphate diphosphatase</fullName>
    </submittedName>
</protein>
<reference evidence="2 3" key="1">
    <citation type="submission" date="2018-05" db="EMBL/GenBank/DDBJ databases">
        <title>Oceanovita maritima gen. nov., sp. nov., a marine bacterium in the family Rhodobacteraceae isolated from surface seawater of Lundu port Xiamen, China.</title>
        <authorList>
            <person name="Hetharua B.H."/>
            <person name="Min D."/>
            <person name="Liao H."/>
            <person name="Tian Y."/>
        </authorList>
    </citation>
    <scope>NUCLEOTIDE SEQUENCE [LARGE SCALE GENOMIC DNA]</scope>
    <source>
        <strain evidence="2 3">FSX-11</strain>
    </source>
</reference>
<dbReference type="OrthoDB" id="9785413at2"/>
<dbReference type="EMBL" id="QFVT01000002">
    <property type="protein sequence ID" value="PYC48978.1"/>
    <property type="molecule type" value="Genomic_DNA"/>
</dbReference>
<dbReference type="RefSeq" id="WP_110794555.1">
    <property type="nucleotide sequence ID" value="NZ_KZ826481.1"/>
</dbReference>
<dbReference type="InterPro" id="IPR011059">
    <property type="entry name" value="Metal-dep_hydrolase_composite"/>
</dbReference>
<dbReference type="Proteomes" id="UP000248012">
    <property type="component" value="Unassembled WGS sequence"/>
</dbReference>
<dbReference type="InterPro" id="IPR032466">
    <property type="entry name" value="Metal_Hydrolase"/>
</dbReference>
<organism evidence="2 3">
    <name type="scientific">Litorivita pollutaquae</name>
    <dbReference type="NCBI Taxonomy" id="2200892"/>
    <lineage>
        <taxon>Bacteria</taxon>
        <taxon>Pseudomonadati</taxon>
        <taxon>Pseudomonadota</taxon>
        <taxon>Alphaproteobacteria</taxon>
        <taxon>Rhodobacterales</taxon>
        <taxon>Paracoccaceae</taxon>
        <taxon>Litorivita</taxon>
    </lineage>
</organism>
<dbReference type="Gene3D" id="2.30.40.10">
    <property type="entry name" value="Urease, subunit C, domain 1"/>
    <property type="match status" value="1"/>
</dbReference>
<dbReference type="PIRSF" id="PIRSF038971">
    <property type="entry name" value="PhnM"/>
    <property type="match status" value="1"/>
</dbReference>
<sequence length="377" mass="40336">MRLHLTGAEILQDGVLAQGRIGVDAGKFTDASGGKTVDLRGFRILPGMIDMHGDGFERHIAPRRGAMRDMRVGVLSTEAELAANGFTTAVLAQFYSWEGGMRGPEAADRFCTALAATRGTCDTDLRLQLRFEVNLLDHYAAFETFADQVGCDYVVFNDHLPHDKLAAGKRPPRLVGTALKSGRNPEVHLKLMQDLHARRDEVPAAIAGLAARLAAKGYRLGSHDERTAEARTTWRDMGVRIAEFPETFEAAEAARAGGDGVVLGAPNVMRGGSHSGNVSAVDLIRDGLCDALASDYHYPAARVAALQLAEEIGLAKAWDLVSAGPARLLGLTDRGRIAAGLRADFVVIDPETGRLGATFAQGRATYMSGEVAARFIS</sequence>
<dbReference type="InterPro" id="IPR051781">
    <property type="entry name" value="Metallo-dep_Hydrolase"/>
</dbReference>
<gene>
    <name evidence="2" type="ORF">DI396_02615</name>
</gene>
<proteinExistence type="predicted"/>
<dbReference type="GO" id="GO:0019700">
    <property type="term" value="P:organic phosphonate catabolic process"/>
    <property type="evidence" value="ECO:0007669"/>
    <property type="project" value="InterPro"/>
</dbReference>
<dbReference type="InterPro" id="IPR013108">
    <property type="entry name" value="Amidohydro_3"/>
</dbReference>
<dbReference type="Pfam" id="PF07969">
    <property type="entry name" value="Amidohydro_3"/>
    <property type="match status" value="1"/>
</dbReference>
<evidence type="ECO:0000313" key="2">
    <source>
        <dbReference type="EMBL" id="PYC48978.1"/>
    </source>
</evidence>
<comment type="caution">
    <text evidence="2">The sequence shown here is derived from an EMBL/GenBank/DDBJ whole genome shotgun (WGS) entry which is preliminary data.</text>
</comment>
<dbReference type="InterPro" id="IPR012696">
    <property type="entry name" value="PhnM"/>
</dbReference>
<dbReference type="GO" id="GO:0016810">
    <property type="term" value="F:hydrolase activity, acting on carbon-nitrogen (but not peptide) bonds"/>
    <property type="evidence" value="ECO:0007669"/>
    <property type="project" value="InterPro"/>
</dbReference>
<dbReference type="SUPFAM" id="SSF51556">
    <property type="entry name" value="Metallo-dependent hydrolases"/>
    <property type="match status" value="1"/>
</dbReference>
<feature type="domain" description="Amidohydrolase 3" evidence="1">
    <location>
        <begin position="304"/>
        <end position="371"/>
    </location>
</feature>
<dbReference type="PANTHER" id="PTHR43135:SF3">
    <property type="entry name" value="ALPHA-D-RIBOSE 1-METHYLPHOSPHONATE 5-TRIPHOSPHATE DIPHOSPHATASE"/>
    <property type="match status" value="1"/>
</dbReference>
<evidence type="ECO:0000259" key="1">
    <source>
        <dbReference type="Pfam" id="PF07969"/>
    </source>
</evidence>
<dbReference type="SUPFAM" id="SSF51338">
    <property type="entry name" value="Composite domain of metallo-dependent hydrolases"/>
    <property type="match status" value="1"/>
</dbReference>